<feature type="signal peptide" evidence="2">
    <location>
        <begin position="1"/>
        <end position="21"/>
    </location>
</feature>
<organism evidence="4 5">
    <name type="scientific">Microbacterium mitrae</name>
    <dbReference type="NCBI Taxonomy" id="664640"/>
    <lineage>
        <taxon>Bacteria</taxon>
        <taxon>Bacillati</taxon>
        <taxon>Actinomycetota</taxon>
        <taxon>Actinomycetes</taxon>
        <taxon>Micrococcales</taxon>
        <taxon>Microbacteriaceae</taxon>
        <taxon>Microbacterium</taxon>
    </lineage>
</organism>
<dbReference type="InterPro" id="IPR026004">
    <property type="entry name" value="Septum_form"/>
</dbReference>
<feature type="domain" description="Septum formation-related" evidence="3">
    <location>
        <begin position="74"/>
        <end position="184"/>
    </location>
</feature>
<dbReference type="RefSeq" id="WP_147825949.1">
    <property type="nucleotide sequence ID" value="NZ_BAAARG010000002.1"/>
</dbReference>
<evidence type="ECO:0000313" key="4">
    <source>
        <dbReference type="EMBL" id="TXK04814.1"/>
    </source>
</evidence>
<evidence type="ECO:0000256" key="1">
    <source>
        <dbReference type="SAM" id="MobiDB-lite"/>
    </source>
</evidence>
<name>A0A5C8HPU3_9MICO</name>
<dbReference type="Pfam" id="PF13845">
    <property type="entry name" value="Septum_form"/>
    <property type="match status" value="1"/>
</dbReference>
<evidence type="ECO:0000259" key="3">
    <source>
        <dbReference type="Pfam" id="PF13845"/>
    </source>
</evidence>
<proteinExistence type="predicted"/>
<feature type="compositionally biased region" description="Polar residues" evidence="1">
    <location>
        <begin position="31"/>
        <end position="48"/>
    </location>
</feature>
<dbReference type="Proteomes" id="UP000321196">
    <property type="component" value="Unassembled WGS sequence"/>
</dbReference>
<evidence type="ECO:0000313" key="5">
    <source>
        <dbReference type="Proteomes" id="UP000321196"/>
    </source>
</evidence>
<reference evidence="4 5" key="1">
    <citation type="submission" date="2019-08" db="EMBL/GenBank/DDBJ databases">
        <authorList>
            <person name="Dong K."/>
        </authorList>
    </citation>
    <scope>NUCLEOTIDE SEQUENCE [LARGE SCALE GENOMIC DNA]</scope>
    <source>
        <strain evidence="4 5">M4-8</strain>
    </source>
</reference>
<keyword evidence="2" id="KW-0732">Signal</keyword>
<comment type="caution">
    <text evidence="4">The sequence shown here is derived from an EMBL/GenBank/DDBJ whole genome shotgun (WGS) entry which is preliminary data.</text>
</comment>
<protein>
    <recommendedName>
        <fullName evidence="3">Septum formation-related domain-containing protein</fullName>
    </recommendedName>
</protein>
<gene>
    <name evidence="4" type="ORF">FVP60_09165</name>
</gene>
<dbReference type="OrthoDB" id="3628931at2"/>
<feature type="region of interest" description="Disordered" evidence="1">
    <location>
        <begin position="31"/>
        <end position="64"/>
    </location>
</feature>
<dbReference type="EMBL" id="VRSW01000002">
    <property type="protein sequence ID" value="TXK04814.1"/>
    <property type="molecule type" value="Genomic_DNA"/>
</dbReference>
<accession>A0A5C8HPU3</accession>
<dbReference type="AlphaFoldDB" id="A0A5C8HPU3"/>
<feature type="chain" id="PRO_5039687398" description="Septum formation-related domain-containing protein" evidence="2">
    <location>
        <begin position="22"/>
        <end position="187"/>
    </location>
</feature>
<dbReference type="PROSITE" id="PS51257">
    <property type="entry name" value="PROKAR_LIPOPROTEIN"/>
    <property type="match status" value="1"/>
</dbReference>
<keyword evidence="5" id="KW-1185">Reference proteome</keyword>
<evidence type="ECO:0000256" key="2">
    <source>
        <dbReference type="SAM" id="SignalP"/>
    </source>
</evidence>
<sequence>MKTTRTLPGVVLTLAAILAITGCTTTLDWDSAGSSATGDPTPDATQSSPAPDPTDTPEPTGDPTVVDAWDLEVGDCINIPSGDEFADVEKVPCDALHDAEVYLNYDSALASYDEDAIYDEAETACADGFRLYVAYDPYTSKYFFNYFTPLSESWANGDRAVTCIAYELDASGQNVVPRVGTIKGAGE</sequence>